<dbReference type="EMBL" id="JAWDIQ010000002">
    <property type="protein sequence ID" value="MDY0409534.1"/>
    <property type="molecule type" value="Genomic_DNA"/>
</dbReference>
<protein>
    <submittedName>
        <fullName evidence="2">DUF5327 family protein</fullName>
    </submittedName>
</protein>
<accession>A0ABU5CT30</accession>
<dbReference type="RefSeq" id="WP_320380332.1">
    <property type="nucleotide sequence ID" value="NZ_JAWDIQ010000002.1"/>
</dbReference>
<evidence type="ECO:0000313" key="3">
    <source>
        <dbReference type="Proteomes" id="UP001275315"/>
    </source>
</evidence>
<dbReference type="Proteomes" id="UP001275315">
    <property type="component" value="Unassembled WGS sequence"/>
</dbReference>
<feature type="region of interest" description="Disordered" evidence="1">
    <location>
        <begin position="82"/>
        <end position="103"/>
    </location>
</feature>
<proteinExistence type="predicted"/>
<evidence type="ECO:0000313" key="2">
    <source>
        <dbReference type="EMBL" id="MDY0409534.1"/>
    </source>
</evidence>
<evidence type="ECO:0000256" key="1">
    <source>
        <dbReference type="SAM" id="MobiDB-lite"/>
    </source>
</evidence>
<reference evidence="2 3" key="1">
    <citation type="submission" date="2023-10" db="EMBL/GenBank/DDBJ databases">
        <title>Virgibacillus soli CC-YMP-6 genome.</title>
        <authorList>
            <person name="Miliotis G."/>
            <person name="Sengupta P."/>
            <person name="Hameed A."/>
            <person name="Chuvochina M."/>
            <person name="Mcdonagh F."/>
            <person name="Simpson A.C."/>
            <person name="Singh N.K."/>
            <person name="Rekha P.D."/>
            <person name="Raman K."/>
            <person name="Hugenholtz P."/>
            <person name="Venkateswaran K."/>
        </authorList>
    </citation>
    <scope>NUCLEOTIDE SEQUENCE [LARGE SCALE GENOMIC DNA]</scope>
    <source>
        <strain evidence="2 3">CC-YMP-6</strain>
    </source>
</reference>
<dbReference type="Pfam" id="PF17261">
    <property type="entry name" value="DUF5327"/>
    <property type="match status" value="1"/>
</dbReference>
<organism evidence="2 3">
    <name type="scientific">Paracerasibacillus soli</name>
    <dbReference type="NCBI Taxonomy" id="480284"/>
    <lineage>
        <taxon>Bacteria</taxon>
        <taxon>Bacillati</taxon>
        <taxon>Bacillota</taxon>
        <taxon>Bacilli</taxon>
        <taxon>Bacillales</taxon>
        <taxon>Bacillaceae</taxon>
        <taxon>Paracerasibacillus</taxon>
    </lineage>
</organism>
<gene>
    <name evidence="2" type="ORF">RWD45_14285</name>
</gene>
<sequence>MGVSYETILHRIKAEINEAEKKVHNESLFVKHIENIQLLCDLVVASEQPKPTNQIMEKATHPSNSLGDISAAELNIMMGGKRPKKTAVDMEDGEGNGSSIFDF</sequence>
<keyword evidence="3" id="KW-1185">Reference proteome</keyword>
<comment type="caution">
    <text evidence="2">The sequence shown here is derived from an EMBL/GenBank/DDBJ whole genome shotgun (WGS) entry which is preliminary data.</text>
</comment>
<name>A0ABU5CT30_9BACI</name>
<dbReference type="InterPro" id="IPR035218">
    <property type="entry name" value="DUF5327"/>
</dbReference>